<dbReference type="GeneID" id="47102647"/>
<dbReference type="InterPro" id="IPR047666">
    <property type="entry name" value="ANR_neg_reg"/>
</dbReference>
<dbReference type="Proteomes" id="UP000031586">
    <property type="component" value="Unassembled WGS sequence"/>
</dbReference>
<evidence type="ECO:0000313" key="2">
    <source>
        <dbReference type="Proteomes" id="UP000031586"/>
    </source>
</evidence>
<dbReference type="RefSeq" id="WP_020195985.1">
    <property type="nucleotide sequence ID" value="NZ_BAOH01000035.1"/>
</dbReference>
<protein>
    <recommendedName>
        <fullName evidence="3">ANR family transcriptional regulator</fullName>
    </recommendedName>
</protein>
<evidence type="ECO:0008006" key="3">
    <source>
        <dbReference type="Google" id="ProtNLM"/>
    </source>
</evidence>
<dbReference type="EMBL" id="JPRD01000055">
    <property type="protein sequence ID" value="KIF50219.1"/>
    <property type="molecule type" value="Genomic_DNA"/>
</dbReference>
<comment type="caution">
    <text evidence="1">The sequence shown here is derived from an EMBL/GenBank/DDBJ whole genome shotgun (WGS) entry which is preliminary data.</text>
</comment>
<gene>
    <name evidence="1" type="ORF">H735_25550</name>
</gene>
<evidence type="ECO:0000313" key="1">
    <source>
        <dbReference type="EMBL" id="KIF50219.1"/>
    </source>
</evidence>
<reference evidence="1 2" key="1">
    <citation type="submission" date="2014-07" db="EMBL/GenBank/DDBJ databases">
        <title>Unique and conserved regions in Vibrio harveyi and related species in comparison with the shrimp pathogen Vibrio harveyi CAIM 1792.</title>
        <authorList>
            <person name="Espinoza-Valles I."/>
            <person name="Vora G."/>
            <person name="Leekitcharoenphon P."/>
            <person name="Ussery D."/>
            <person name="Hoj L."/>
            <person name="Gomez-Gil B."/>
        </authorList>
    </citation>
    <scope>NUCLEOTIDE SEQUENCE [LARGE SCALE GENOMIC DNA]</scope>
    <source>
        <strain evidence="2">CAIM 1854 / LMG 25443</strain>
    </source>
</reference>
<dbReference type="AlphaFoldDB" id="A0A0C1Z1V2"/>
<name>A0A0C1Z1V2_9VIBR</name>
<dbReference type="PATRIC" id="fig|1229493.5.peg.4682"/>
<organism evidence="1 2">
    <name type="scientific">Vibrio owensii CAIM 1854 = LMG 25443</name>
    <dbReference type="NCBI Taxonomy" id="1229493"/>
    <lineage>
        <taxon>Bacteria</taxon>
        <taxon>Pseudomonadati</taxon>
        <taxon>Pseudomonadota</taxon>
        <taxon>Gammaproteobacteria</taxon>
        <taxon>Vibrionales</taxon>
        <taxon>Vibrionaceae</taxon>
        <taxon>Vibrio</taxon>
    </lineage>
</organism>
<proteinExistence type="predicted"/>
<sequence length="91" mass="10387">MPNKDYLELAKQAAANEREYEWGLACEFWLAAATKAPENSSNKHWALLRSDFCRGRTRENGFYFPSEPSTQIRESKIAMSSLSSFRGTVFS</sequence>
<dbReference type="NCBIfam" id="NF033650">
    <property type="entry name" value="ANR_neg_reg"/>
    <property type="match status" value="1"/>
</dbReference>
<accession>A0A0C1Z1V2</accession>